<feature type="compositionally biased region" description="Acidic residues" evidence="1">
    <location>
        <begin position="124"/>
        <end position="144"/>
    </location>
</feature>
<feature type="region of interest" description="Disordered" evidence="1">
    <location>
        <begin position="117"/>
        <end position="226"/>
    </location>
</feature>
<feature type="compositionally biased region" description="Low complexity" evidence="1">
    <location>
        <begin position="180"/>
        <end position="194"/>
    </location>
</feature>
<evidence type="ECO:0000256" key="1">
    <source>
        <dbReference type="SAM" id="MobiDB-lite"/>
    </source>
</evidence>
<evidence type="ECO:0000313" key="3">
    <source>
        <dbReference type="Proteomes" id="UP000019666"/>
    </source>
</evidence>
<feature type="compositionally biased region" description="Basic and acidic residues" evidence="1">
    <location>
        <begin position="209"/>
        <end position="226"/>
    </location>
</feature>
<sequence length="412" mass="43944">MAKTPKTLQVSFGGFSCSLEGFEDPVEAMRAVTEYLRELSTRDPSFASRIGLAAEGAVALPGSMPPPPPPETVAPAPPALAPLPRALAPAGPDPDPEVGSAPVVVAVEVLAIEAPLPLDGPFLPEDEEVPVPEDEEVLVPEDEDRWLSEVAQPLPGDEGVRPHEQEEPPTPEEAERGGPEEMAPAPAAEAAAHPGLQKLLAATPEGEEELSRIMSRAEDRLADPEAVRRRDAIAQLKAAVAATEAERALGEPDPGPQARQDAFRHDLSEAVRSQPPGARSEQAPLRLVAALRVDAPPAAEVEDRVEEAKEEDPLPVRRPDSFRVFASEMSASTLPDLLEAAAAWLCFVDDRESVSRAQILALASEALEARPEREEGLRAFGTLLREERIVAVAGGRYRVSEGSRFHPGRLAG</sequence>
<dbReference type="RefSeq" id="WP_037281009.1">
    <property type="nucleotide sequence ID" value="NZ_KK088579.1"/>
</dbReference>
<feature type="region of interest" description="Disordered" evidence="1">
    <location>
        <begin position="60"/>
        <end position="96"/>
    </location>
</feature>
<dbReference type="AlphaFoldDB" id="A0A017HCK8"/>
<dbReference type="EMBL" id="AOSK01000135">
    <property type="protein sequence ID" value="EYD72091.1"/>
    <property type="molecule type" value="Genomic_DNA"/>
</dbReference>
<comment type="caution">
    <text evidence="2">The sequence shown here is derived from an EMBL/GenBank/DDBJ whole genome shotgun (WGS) entry which is preliminary data.</text>
</comment>
<keyword evidence="2" id="KW-0449">Lipoprotein</keyword>
<proteinExistence type="predicted"/>
<gene>
    <name evidence="2" type="ORF">Rumeso_04861</name>
</gene>
<dbReference type="PROSITE" id="PS51257">
    <property type="entry name" value="PROKAR_LIPOPROTEIN"/>
    <property type="match status" value="1"/>
</dbReference>
<reference evidence="2 3" key="1">
    <citation type="submission" date="2013-02" db="EMBL/GenBank/DDBJ databases">
        <authorList>
            <person name="Fiebig A."/>
            <person name="Goeker M."/>
            <person name="Klenk H.-P.P."/>
        </authorList>
    </citation>
    <scope>NUCLEOTIDE SEQUENCE [LARGE SCALE GENOMIC DNA]</scope>
    <source>
        <strain evidence="2 3">DSM 19309</strain>
    </source>
</reference>
<keyword evidence="3" id="KW-1185">Reference proteome</keyword>
<feature type="region of interest" description="Disordered" evidence="1">
    <location>
        <begin position="239"/>
        <end position="282"/>
    </location>
</feature>
<protein>
    <submittedName>
        <fullName evidence="2">Lipoprotein, putative</fullName>
    </submittedName>
</protein>
<organism evidence="2 3">
    <name type="scientific">Rubellimicrobium mesophilum DSM 19309</name>
    <dbReference type="NCBI Taxonomy" id="442562"/>
    <lineage>
        <taxon>Bacteria</taxon>
        <taxon>Pseudomonadati</taxon>
        <taxon>Pseudomonadota</taxon>
        <taxon>Alphaproteobacteria</taxon>
        <taxon>Rhodobacterales</taxon>
        <taxon>Roseobacteraceae</taxon>
        <taxon>Rubellimicrobium</taxon>
    </lineage>
</organism>
<evidence type="ECO:0000313" key="2">
    <source>
        <dbReference type="EMBL" id="EYD72091.1"/>
    </source>
</evidence>
<dbReference type="Proteomes" id="UP000019666">
    <property type="component" value="Unassembled WGS sequence"/>
</dbReference>
<dbReference type="STRING" id="442562.Rumeso_04861"/>
<dbReference type="HOGENOM" id="CLU_667106_0_0_5"/>
<dbReference type="OrthoDB" id="7798282at2"/>
<name>A0A017HCK8_9RHOB</name>
<accession>A0A017HCK8</accession>
<feature type="compositionally biased region" description="Pro residues" evidence="1">
    <location>
        <begin position="63"/>
        <end position="81"/>
    </location>
</feature>